<dbReference type="AlphaFoldDB" id="A0AAD6A6G6"/>
<keyword evidence="7" id="KW-0804">Transcription</keyword>
<sequence length="345" mass="37688">MLPKTRLGKRSPLGALLNATCITGDPGVTVATEHPAVGRVKGHPGLKVYFQCGGGESFSGVDPLDFLQNEVSSHTSSVPPSCRRSVSSCIDVPRSQRSPEQVDVDELMAAMVLSSLSCSMNSPPEPEALQMDCGGDLSDSSSGYWSVGLTNGSPTPSPPITGPDAGQAPPPDEGLDMERETVLFDEPAPRKRKNSVKVAYRCLWPSCGKVLTSVVGIKRHIRTTHLSRGSDHERCSRSEEDFYYSEVQSDHSYQAPPVSHVTSSVAPPTSCLRQGLAFRVRSVSVGEQWLQSGPCRRIRGEAKKCRKVYGIEHRDQWCTACRWKKACQRVSLNRIWGFDMQRSAL</sequence>
<dbReference type="InterPro" id="IPR013087">
    <property type="entry name" value="Znf_C2H2_type"/>
</dbReference>
<evidence type="ECO:0000313" key="13">
    <source>
        <dbReference type="Proteomes" id="UP001219934"/>
    </source>
</evidence>
<dbReference type="EMBL" id="JAPTMU010000340">
    <property type="protein sequence ID" value="KAJ4919103.1"/>
    <property type="molecule type" value="Genomic_DNA"/>
</dbReference>
<organism evidence="12 13">
    <name type="scientific">Pogonophryne albipinna</name>
    <dbReference type="NCBI Taxonomy" id="1090488"/>
    <lineage>
        <taxon>Eukaryota</taxon>
        <taxon>Metazoa</taxon>
        <taxon>Chordata</taxon>
        <taxon>Craniata</taxon>
        <taxon>Vertebrata</taxon>
        <taxon>Euteleostomi</taxon>
        <taxon>Actinopterygii</taxon>
        <taxon>Neopterygii</taxon>
        <taxon>Teleostei</taxon>
        <taxon>Neoteleostei</taxon>
        <taxon>Acanthomorphata</taxon>
        <taxon>Eupercaria</taxon>
        <taxon>Perciformes</taxon>
        <taxon>Notothenioidei</taxon>
        <taxon>Pogonophryne</taxon>
    </lineage>
</organism>
<keyword evidence="3 9" id="KW-0863">Zinc-finger</keyword>
<gene>
    <name evidence="12" type="ORF">JOQ06_021634</name>
</gene>
<dbReference type="PANTHER" id="PTHR13006">
    <property type="entry name" value="PAPILLOMAVIRUS REGULATORY FACTOR PRF-1"/>
    <property type="match status" value="1"/>
</dbReference>
<proteinExistence type="predicted"/>
<dbReference type="Proteomes" id="UP001219934">
    <property type="component" value="Unassembled WGS sequence"/>
</dbReference>
<evidence type="ECO:0000256" key="4">
    <source>
        <dbReference type="ARBA" id="ARBA00022833"/>
    </source>
</evidence>
<evidence type="ECO:0000256" key="1">
    <source>
        <dbReference type="ARBA" id="ARBA00004123"/>
    </source>
</evidence>
<protein>
    <recommendedName>
        <fullName evidence="11">C2H2-type domain-containing protein</fullName>
    </recommendedName>
</protein>
<keyword evidence="4" id="KW-0862">Zinc</keyword>
<keyword evidence="8" id="KW-0539">Nucleus</keyword>
<dbReference type="PROSITE" id="PS00028">
    <property type="entry name" value="ZINC_FINGER_C2H2_1"/>
    <property type="match status" value="1"/>
</dbReference>
<feature type="domain" description="C2H2-type" evidence="11">
    <location>
        <begin position="200"/>
        <end position="230"/>
    </location>
</feature>
<evidence type="ECO:0000256" key="2">
    <source>
        <dbReference type="ARBA" id="ARBA00022723"/>
    </source>
</evidence>
<name>A0AAD6A6G6_9TELE</name>
<feature type="non-terminal residue" evidence="12">
    <location>
        <position position="1"/>
    </location>
</feature>
<keyword evidence="2" id="KW-0479">Metal-binding</keyword>
<evidence type="ECO:0000313" key="12">
    <source>
        <dbReference type="EMBL" id="KAJ4919103.1"/>
    </source>
</evidence>
<evidence type="ECO:0000256" key="8">
    <source>
        <dbReference type="ARBA" id="ARBA00023242"/>
    </source>
</evidence>
<evidence type="ECO:0000256" key="9">
    <source>
        <dbReference type="PROSITE-ProRule" id="PRU00042"/>
    </source>
</evidence>
<evidence type="ECO:0000256" key="7">
    <source>
        <dbReference type="ARBA" id="ARBA00023163"/>
    </source>
</evidence>
<feature type="region of interest" description="Disordered" evidence="10">
    <location>
        <begin position="144"/>
        <end position="175"/>
    </location>
</feature>
<dbReference type="InterPro" id="IPR052253">
    <property type="entry name" value="CR1/CR2-DNA-binding_regulator"/>
</dbReference>
<dbReference type="PROSITE" id="PS50157">
    <property type="entry name" value="ZINC_FINGER_C2H2_2"/>
    <property type="match status" value="1"/>
</dbReference>
<comment type="caution">
    <text evidence="12">The sequence shown here is derived from an EMBL/GenBank/DDBJ whole genome shotgun (WGS) entry which is preliminary data.</text>
</comment>
<reference evidence="12" key="1">
    <citation type="submission" date="2022-11" db="EMBL/GenBank/DDBJ databases">
        <title>Chromosome-level genome of Pogonophryne albipinna.</title>
        <authorList>
            <person name="Jo E."/>
        </authorList>
    </citation>
    <scope>NUCLEOTIDE SEQUENCE</scope>
    <source>
        <strain evidence="12">SGF0006</strain>
        <tissue evidence="12">Muscle</tissue>
    </source>
</reference>
<comment type="subcellular location">
    <subcellularLocation>
        <location evidence="1">Nucleus</location>
    </subcellularLocation>
</comment>
<accession>A0AAD6A6G6</accession>
<evidence type="ECO:0000256" key="10">
    <source>
        <dbReference type="SAM" id="MobiDB-lite"/>
    </source>
</evidence>
<evidence type="ECO:0000256" key="3">
    <source>
        <dbReference type="ARBA" id="ARBA00022771"/>
    </source>
</evidence>
<keyword evidence="5" id="KW-0805">Transcription regulation</keyword>
<dbReference type="GO" id="GO:0003700">
    <property type="term" value="F:DNA-binding transcription factor activity"/>
    <property type="evidence" value="ECO:0007669"/>
    <property type="project" value="TreeGrafter"/>
</dbReference>
<dbReference type="SMART" id="SM01366">
    <property type="entry name" value="c-clamp"/>
    <property type="match status" value="1"/>
</dbReference>
<evidence type="ECO:0000256" key="6">
    <source>
        <dbReference type="ARBA" id="ARBA00023125"/>
    </source>
</evidence>
<keyword evidence="13" id="KW-1185">Reference proteome</keyword>
<evidence type="ECO:0000256" key="5">
    <source>
        <dbReference type="ARBA" id="ARBA00023015"/>
    </source>
</evidence>
<dbReference type="GO" id="GO:0006357">
    <property type="term" value="P:regulation of transcription by RNA polymerase II"/>
    <property type="evidence" value="ECO:0007669"/>
    <property type="project" value="TreeGrafter"/>
</dbReference>
<dbReference type="GO" id="GO:0005634">
    <property type="term" value="C:nucleus"/>
    <property type="evidence" value="ECO:0007669"/>
    <property type="project" value="UniProtKB-SubCell"/>
</dbReference>
<keyword evidence="6" id="KW-0238">DNA-binding</keyword>
<dbReference type="GO" id="GO:0008270">
    <property type="term" value="F:zinc ion binding"/>
    <property type="evidence" value="ECO:0007669"/>
    <property type="project" value="UniProtKB-KW"/>
</dbReference>
<dbReference type="GO" id="GO:0000978">
    <property type="term" value="F:RNA polymerase II cis-regulatory region sequence-specific DNA binding"/>
    <property type="evidence" value="ECO:0007669"/>
    <property type="project" value="TreeGrafter"/>
</dbReference>
<dbReference type="PANTHER" id="PTHR13006:SF6">
    <property type="entry name" value="ZINC FINGER PROTEIN 395"/>
    <property type="match status" value="1"/>
</dbReference>
<evidence type="ECO:0000259" key="11">
    <source>
        <dbReference type="PROSITE" id="PS50157"/>
    </source>
</evidence>